<evidence type="ECO:0000313" key="3">
    <source>
        <dbReference type="EMBL" id="GEU76563.1"/>
    </source>
</evidence>
<keyword evidence="1" id="KW-0175">Coiled coil</keyword>
<protein>
    <submittedName>
        <fullName evidence="3">Uncharacterized protein</fullName>
    </submittedName>
</protein>
<name>A0A6L2MRF6_TANCI</name>
<proteinExistence type="predicted"/>
<feature type="coiled-coil region" evidence="1">
    <location>
        <begin position="832"/>
        <end position="884"/>
    </location>
</feature>
<gene>
    <name evidence="3" type="ORF">Tci_048541</name>
</gene>
<dbReference type="EMBL" id="BKCJ010007306">
    <property type="protein sequence ID" value="GEU76563.1"/>
    <property type="molecule type" value="Genomic_DNA"/>
</dbReference>
<accession>A0A6L2MRF6</accession>
<evidence type="ECO:0000256" key="2">
    <source>
        <dbReference type="SAM" id="MobiDB-lite"/>
    </source>
</evidence>
<feature type="compositionally biased region" description="Basic residues" evidence="2">
    <location>
        <begin position="787"/>
        <end position="798"/>
    </location>
</feature>
<organism evidence="3">
    <name type="scientific">Tanacetum cinerariifolium</name>
    <name type="common">Dalmatian daisy</name>
    <name type="synonym">Chrysanthemum cinerariifolium</name>
    <dbReference type="NCBI Taxonomy" id="118510"/>
    <lineage>
        <taxon>Eukaryota</taxon>
        <taxon>Viridiplantae</taxon>
        <taxon>Streptophyta</taxon>
        <taxon>Embryophyta</taxon>
        <taxon>Tracheophyta</taxon>
        <taxon>Spermatophyta</taxon>
        <taxon>Magnoliopsida</taxon>
        <taxon>eudicotyledons</taxon>
        <taxon>Gunneridae</taxon>
        <taxon>Pentapetalae</taxon>
        <taxon>asterids</taxon>
        <taxon>campanulids</taxon>
        <taxon>Asterales</taxon>
        <taxon>Asteraceae</taxon>
        <taxon>Asteroideae</taxon>
        <taxon>Anthemideae</taxon>
        <taxon>Anthemidinae</taxon>
        <taxon>Tanacetum</taxon>
    </lineage>
</organism>
<sequence length="1102" mass="125349">MQKNLALITKYFKKIYKPTNNNLITSSNSRNKNVDTTPREPKRVKDFAYHKEKMLLCKQAEQGVPLQAEPYDWLADTDEEVDEHELEAHYSYMAKILEVPTANSGTDSEPLEQVQNNTGYNVFANDLQHFEQSESVSNTCLVETDDSNVVLDSPDMCEDDIQNDQNNVEIDDERVALANLISNLKLDVVENKKIQNKSLRESISVRDSCLVALQTKQIEFENYKAFNDRTIDYDNLEQKLNETLGLVKQKTKVITNLNLREGHDIDKMISMEKQLKFLYEIVYKISQSIQTIHIMEPKVPTYNGRPTFANPRYLKQAQSEISCLYTFPYDQSTHANRLIPDGEETLALERESRSKLNKDLVRQKHSISLEIALQKRKEQNIAISELKKLIEKGKGKYVDTKFDKPFVVRQPNAQRIPKPSVLGKPAPFSYSLARRYFPKTNSVPKTNVSEGLSKPVTAQTLPQTARQAVRVNHKPNVSRPQHKSNQSRDKVLPNNSQVKVRKTQVEVHPMIPSVSNKMKFVTACKDNLNSRTLNANAVYATCSKCLVDSNHFACVTKMLNHVNDRTKKPIVVPISIIDFLNRSSVSYALTTSPTMCTSCIKQFWATVKIKTINDEVRIQALIDEKRVNIKESSIRRNMKLDDAEGTSCLANAEIFDGLAKMGYEKLYENSLSTRLSSHPNESFSFILYCSALSSQEYRGWVPFFMLPRFVQLLIDHQLGDISHYKDIYDNPSLTKKVFANIKRVGAGFSGVVTALFDTTLVPATKKVGLIQANVQLTTVPTKPSTSKPHKKHKSKKQKPQAPKVPPPEPSLKHWLPSPSNDQLPGGQDSMKLKELMDLCTHLSNKVLELKSEVVNIKSSSKERIKKLKGRVAKLEEENIIFKELHSVLSMQDVDEEEPAKVEEVLEVVKAAKLMTKVVTTAGATTTAEAPKVSVPRRRRGVIIQDPEEITSTVVMHSKVQSKDKGKGILIEEPKHLKGKAQIEQDEAFARQLEAELNAYINWNAIVEQVTRSKRLNDIVANDDDDVYSEATPLASKIPVFNYKIYFERNKPYFKIIRADGNHMLFLSFSTMLKNFDRKDFETLWKLAKERFEKTEPKNHSDD</sequence>
<feature type="region of interest" description="Disordered" evidence="2">
    <location>
        <begin position="444"/>
        <end position="495"/>
    </location>
</feature>
<dbReference type="AlphaFoldDB" id="A0A6L2MRF6"/>
<reference evidence="3" key="1">
    <citation type="journal article" date="2019" name="Sci. Rep.">
        <title>Draft genome of Tanacetum cinerariifolium, the natural source of mosquito coil.</title>
        <authorList>
            <person name="Yamashiro T."/>
            <person name="Shiraishi A."/>
            <person name="Satake H."/>
            <person name="Nakayama K."/>
        </authorList>
    </citation>
    <scope>NUCLEOTIDE SEQUENCE</scope>
</reference>
<feature type="region of interest" description="Disordered" evidence="2">
    <location>
        <begin position="779"/>
        <end position="828"/>
    </location>
</feature>
<feature type="compositionally biased region" description="Polar residues" evidence="2">
    <location>
        <begin position="444"/>
        <end position="466"/>
    </location>
</feature>
<evidence type="ECO:0000256" key="1">
    <source>
        <dbReference type="SAM" id="Coils"/>
    </source>
</evidence>
<comment type="caution">
    <text evidence="3">The sequence shown here is derived from an EMBL/GenBank/DDBJ whole genome shotgun (WGS) entry which is preliminary data.</text>
</comment>